<keyword evidence="1" id="KW-1133">Transmembrane helix</keyword>
<sequence length="279" mass="29983">MSVSDVIWKDFLNVRRSKGIWIGLSIYAVLAGLFLFAQRSRLRYYESAQEGAVATLSQVASIGSFLVPIVAFVAAYLAIAGERETGSAKLELGLPNTRRDVILGKFVSRSLVVALSIVIAYAVAATCLFALYPVFPAQTFLALFGIMSLYAIAYTAIAIGISASVASKARAAAVGFGVYFVLNVVLLVTTPGTIARRILVGIVGLDETPDIYNFISQLVPSQSVLQAVQRLTGNSVTGGELASSTPFYLQPEFVLVILCLWIVFPVVVGYYRFSRADVS</sequence>
<dbReference type="EMBL" id="AOIO01000003">
    <property type="protein sequence ID" value="ELZ06106.1"/>
    <property type="molecule type" value="Genomic_DNA"/>
</dbReference>
<feature type="transmembrane region" description="Helical" evidence="1">
    <location>
        <begin position="171"/>
        <end position="189"/>
    </location>
</feature>
<accession>M0B5C7</accession>
<protein>
    <submittedName>
        <fullName evidence="2">Copper ABC transporter permease</fullName>
    </submittedName>
</protein>
<feature type="transmembrane region" description="Helical" evidence="1">
    <location>
        <begin position="253"/>
        <end position="273"/>
    </location>
</feature>
<dbReference type="eggNOG" id="arCOG02438">
    <property type="taxonomic scope" value="Archaea"/>
</dbReference>
<proteinExistence type="predicted"/>
<evidence type="ECO:0000256" key="1">
    <source>
        <dbReference type="SAM" id="Phobius"/>
    </source>
</evidence>
<dbReference type="Proteomes" id="UP000011554">
    <property type="component" value="Unassembled WGS sequence"/>
</dbReference>
<gene>
    <name evidence="2" type="ORF">C481_01200</name>
</gene>
<dbReference type="PANTHER" id="PTHR37305:SF1">
    <property type="entry name" value="MEMBRANE PROTEIN"/>
    <property type="match status" value="1"/>
</dbReference>
<feature type="transmembrane region" description="Helical" evidence="1">
    <location>
        <begin position="140"/>
        <end position="159"/>
    </location>
</feature>
<dbReference type="PANTHER" id="PTHR37305">
    <property type="entry name" value="INTEGRAL MEMBRANE PROTEIN-RELATED"/>
    <property type="match status" value="1"/>
</dbReference>
<keyword evidence="1" id="KW-0472">Membrane</keyword>
<dbReference type="STRING" id="29540.C481_01200"/>
<keyword evidence="3" id="KW-1185">Reference proteome</keyword>
<organism evidence="2 3">
    <name type="scientific">Natrialba asiatica (strain ATCC 700177 / DSM 12278 / JCM 9576 / FERM P-10747 / NBRC 102637 / 172P1)</name>
    <dbReference type="NCBI Taxonomy" id="29540"/>
    <lineage>
        <taxon>Archaea</taxon>
        <taxon>Methanobacteriati</taxon>
        <taxon>Methanobacteriota</taxon>
        <taxon>Stenosarchaea group</taxon>
        <taxon>Halobacteria</taxon>
        <taxon>Halobacteriales</taxon>
        <taxon>Natrialbaceae</taxon>
        <taxon>Natrialba</taxon>
    </lineage>
</organism>
<feature type="transmembrane region" description="Helical" evidence="1">
    <location>
        <begin position="20"/>
        <end position="38"/>
    </location>
</feature>
<dbReference type="GO" id="GO:0140359">
    <property type="term" value="F:ABC-type transporter activity"/>
    <property type="evidence" value="ECO:0007669"/>
    <property type="project" value="InterPro"/>
</dbReference>
<reference evidence="2 3" key="1">
    <citation type="journal article" date="2014" name="PLoS Genet.">
        <title>Phylogenetically driven sequencing of extremely halophilic archaea reveals strategies for static and dynamic osmo-response.</title>
        <authorList>
            <person name="Becker E.A."/>
            <person name="Seitzer P.M."/>
            <person name="Tritt A."/>
            <person name="Larsen D."/>
            <person name="Krusor M."/>
            <person name="Yao A.I."/>
            <person name="Wu D."/>
            <person name="Madern D."/>
            <person name="Eisen J.A."/>
            <person name="Darling A.E."/>
            <person name="Facciotti M.T."/>
        </authorList>
    </citation>
    <scope>NUCLEOTIDE SEQUENCE [LARGE SCALE GENOMIC DNA]</scope>
    <source>
        <strain evidence="2 3">DSM 12278</strain>
    </source>
</reference>
<dbReference type="RefSeq" id="WP_006106921.1">
    <property type="nucleotide sequence ID" value="NZ_AOIO01000003.1"/>
</dbReference>
<dbReference type="Pfam" id="PF12679">
    <property type="entry name" value="ABC2_membrane_2"/>
    <property type="match status" value="1"/>
</dbReference>
<evidence type="ECO:0000313" key="2">
    <source>
        <dbReference type="EMBL" id="ELZ06106.1"/>
    </source>
</evidence>
<evidence type="ECO:0000313" key="3">
    <source>
        <dbReference type="Proteomes" id="UP000011554"/>
    </source>
</evidence>
<dbReference type="GO" id="GO:0005886">
    <property type="term" value="C:plasma membrane"/>
    <property type="evidence" value="ECO:0007669"/>
    <property type="project" value="UniProtKB-SubCell"/>
</dbReference>
<name>M0B5C7_NATA1</name>
<comment type="caution">
    <text evidence="2">The sequence shown here is derived from an EMBL/GenBank/DDBJ whole genome shotgun (WGS) entry which is preliminary data.</text>
</comment>
<feature type="transmembrane region" description="Helical" evidence="1">
    <location>
        <begin position="58"/>
        <end position="79"/>
    </location>
</feature>
<keyword evidence="1" id="KW-0812">Transmembrane</keyword>
<dbReference type="AlphaFoldDB" id="M0B5C7"/>
<feature type="transmembrane region" description="Helical" evidence="1">
    <location>
        <begin position="111"/>
        <end position="134"/>
    </location>
</feature>
<dbReference type="OrthoDB" id="86287at2157"/>